<dbReference type="Proteomes" id="UP000762676">
    <property type="component" value="Unassembled WGS sequence"/>
</dbReference>
<reference evidence="3 4" key="1">
    <citation type="journal article" date="2021" name="Elife">
        <title>Chloroplast acquisition without the gene transfer in kleptoplastic sea slugs, Plakobranchus ocellatus.</title>
        <authorList>
            <person name="Maeda T."/>
            <person name="Takahashi S."/>
            <person name="Yoshida T."/>
            <person name="Shimamura S."/>
            <person name="Takaki Y."/>
            <person name="Nagai Y."/>
            <person name="Toyoda A."/>
            <person name="Suzuki Y."/>
            <person name="Arimoto A."/>
            <person name="Ishii H."/>
            <person name="Satoh N."/>
            <person name="Nishiyama T."/>
            <person name="Hasebe M."/>
            <person name="Maruyama T."/>
            <person name="Minagawa J."/>
            <person name="Obokata J."/>
            <person name="Shigenobu S."/>
        </authorList>
    </citation>
    <scope>NUCLEOTIDE SEQUENCE [LARGE SCALE GENOMIC DNA]</scope>
</reference>
<name>A0AAV4JSW6_9GAST</name>
<dbReference type="Gene3D" id="3.30.1370.10">
    <property type="entry name" value="K Homology domain, type 1"/>
    <property type="match status" value="1"/>
</dbReference>
<evidence type="ECO:0000256" key="1">
    <source>
        <dbReference type="PROSITE-ProRule" id="PRU00117"/>
    </source>
</evidence>
<feature type="domain" description="K Homology" evidence="2">
    <location>
        <begin position="66"/>
        <end position="107"/>
    </location>
</feature>
<protein>
    <submittedName>
        <fullName evidence="3">Activating signal cointegrator 1 complex subunit 1-like</fullName>
    </submittedName>
</protein>
<dbReference type="GO" id="GO:0006307">
    <property type="term" value="P:DNA alkylation repair"/>
    <property type="evidence" value="ECO:0007669"/>
    <property type="project" value="InterPro"/>
</dbReference>
<dbReference type="SUPFAM" id="SSF54791">
    <property type="entry name" value="Eukaryotic type KH-domain (KH-domain type I)"/>
    <property type="match status" value="1"/>
</dbReference>
<organism evidence="3 4">
    <name type="scientific">Elysia marginata</name>
    <dbReference type="NCBI Taxonomy" id="1093978"/>
    <lineage>
        <taxon>Eukaryota</taxon>
        <taxon>Metazoa</taxon>
        <taxon>Spiralia</taxon>
        <taxon>Lophotrochozoa</taxon>
        <taxon>Mollusca</taxon>
        <taxon>Gastropoda</taxon>
        <taxon>Heterobranchia</taxon>
        <taxon>Euthyneura</taxon>
        <taxon>Panpulmonata</taxon>
        <taxon>Sacoglossa</taxon>
        <taxon>Placobranchoidea</taxon>
        <taxon>Plakobranchidae</taxon>
        <taxon>Elysia</taxon>
    </lineage>
</organism>
<dbReference type="InterPro" id="IPR004088">
    <property type="entry name" value="KH_dom_type_1"/>
</dbReference>
<dbReference type="AlphaFoldDB" id="A0AAV4JSW6"/>
<comment type="caution">
    <text evidence="3">The sequence shown here is derived from an EMBL/GenBank/DDBJ whole genome shotgun (WGS) entry which is preliminary data.</text>
</comment>
<dbReference type="InterPro" id="IPR009210">
    <property type="entry name" value="ASCC1"/>
</dbReference>
<accession>A0AAV4JSW6</accession>
<dbReference type="InterPro" id="IPR047538">
    <property type="entry name" value="KH-I_ASCC1"/>
</dbReference>
<evidence type="ECO:0000313" key="3">
    <source>
        <dbReference type="EMBL" id="GFS24027.1"/>
    </source>
</evidence>
<sequence>MDVLRPQLVWIGRRCYRKTALRDNSNYNPEDEDFYNADEVSDMTYCDEICDAGLDIEETTRGFRLKVPVANAYYKYIIGKKAETKRRLENETKTQIHVPKPGDKEEVIGMIY</sequence>
<dbReference type="CDD" id="cd22419">
    <property type="entry name" value="KH-I_ASCC1"/>
    <property type="match status" value="1"/>
</dbReference>
<dbReference type="PROSITE" id="PS50084">
    <property type="entry name" value="KH_TYPE_1"/>
    <property type="match status" value="1"/>
</dbReference>
<keyword evidence="4" id="KW-1185">Reference proteome</keyword>
<evidence type="ECO:0000259" key="2">
    <source>
        <dbReference type="Pfam" id="PF00013"/>
    </source>
</evidence>
<dbReference type="PIRSF" id="PIRSF027019">
    <property type="entry name" value="Euk_LigT"/>
    <property type="match status" value="1"/>
</dbReference>
<dbReference type="EMBL" id="BMAT01010315">
    <property type="protein sequence ID" value="GFS24027.1"/>
    <property type="molecule type" value="Genomic_DNA"/>
</dbReference>
<keyword evidence="1" id="KW-0694">RNA-binding</keyword>
<dbReference type="InterPro" id="IPR036612">
    <property type="entry name" value="KH_dom_type_1_sf"/>
</dbReference>
<evidence type="ECO:0000313" key="4">
    <source>
        <dbReference type="Proteomes" id="UP000762676"/>
    </source>
</evidence>
<dbReference type="Pfam" id="PF00013">
    <property type="entry name" value="KH_1"/>
    <property type="match status" value="1"/>
</dbReference>
<gene>
    <name evidence="3" type="ORF">ElyMa_005147700</name>
</gene>
<proteinExistence type="predicted"/>
<dbReference type="GO" id="GO:0003723">
    <property type="term" value="F:RNA binding"/>
    <property type="evidence" value="ECO:0007669"/>
    <property type="project" value="UniProtKB-UniRule"/>
</dbReference>